<evidence type="ECO:0000313" key="1">
    <source>
        <dbReference type="EMBL" id="CAK9864942.1"/>
    </source>
</evidence>
<proteinExistence type="predicted"/>
<dbReference type="EMBL" id="OZ023716">
    <property type="protein sequence ID" value="CAK9864942.1"/>
    <property type="molecule type" value="Genomic_DNA"/>
</dbReference>
<sequence length="128" mass="14906">MVSSASSGSILPLQLIFQGKTTMVVPNYVKAREAVKKGWDLTNLENHWSNQTTMKRFVEKVLDPWRVEKCKELGLDSSKQKMVWLIDCWKVHTSEEFRNWLKENHPLVHYFYVATNCPSKLQPVDVVL</sequence>
<dbReference type="Proteomes" id="UP001497522">
    <property type="component" value="Chromosome 15"/>
</dbReference>
<gene>
    <name evidence="1" type="ORF">CSSPJE1EN2_LOCUS7937</name>
</gene>
<name>A0ABP1AQZ0_9BRYO</name>
<reference evidence="1" key="1">
    <citation type="submission" date="2024-03" db="EMBL/GenBank/DDBJ databases">
        <authorList>
            <consortium name="ELIXIR-Norway"/>
            <consortium name="Elixir Norway"/>
        </authorList>
    </citation>
    <scope>NUCLEOTIDE SEQUENCE</scope>
</reference>
<evidence type="ECO:0000313" key="2">
    <source>
        <dbReference type="Proteomes" id="UP001497522"/>
    </source>
</evidence>
<accession>A0ABP1AQZ0</accession>
<keyword evidence="2" id="KW-1185">Reference proteome</keyword>
<organism evidence="1 2">
    <name type="scientific">Sphagnum jensenii</name>
    <dbReference type="NCBI Taxonomy" id="128206"/>
    <lineage>
        <taxon>Eukaryota</taxon>
        <taxon>Viridiplantae</taxon>
        <taxon>Streptophyta</taxon>
        <taxon>Embryophyta</taxon>
        <taxon>Bryophyta</taxon>
        <taxon>Sphagnophytina</taxon>
        <taxon>Sphagnopsida</taxon>
        <taxon>Sphagnales</taxon>
        <taxon>Sphagnaceae</taxon>
        <taxon>Sphagnum</taxon>
    </lineage>
</organism>
<evidence type="ECO:0008006" key="3">
    <source>
        <dbReference type="Google" id="ProtNLM"/>
    </source>
</evidence>
<protein>
    <recommendedName>
        <fullName evidence="3">DDE-1 domain-containing protein</fullName>
    </recommendedName>
</protein>